<evidence type="ECO:0000256" key="1">
    <source>
        <dbReference type="ARBA" id="ARBA00022679"/>
    </source>
</evidence>
<proteinExistence type="predicted"/>
<dbReference type="Gene3D" id="3.40.50.2000">
    <property type="entry name" value="Glycogen Phosphorylase B"/>
    <property type="match status" value="2"/>
</dbReference>
<name>A0A098E848_9ZZZZ</name>
<feature type="domain" description="Glycosyl transferase family 1" evidence="2">
    <location>
        <begin position="174"/>
        <end position="340"/>
    </location>
</feature>
<accession>A0A098E848</accession>
<dbReference type="InterPro" id="IPR028098">
    <property type="entry name" value="Glyco_trans_4-like_N"/>
</dbReference>
<keyword evidence="1 4" id="KW-0808">Transferase</keyword>
<evidence type="ECO:0000259" key="2">
    <source>
        <dbReference type="Pfam" id="PF00534"/>
    </source>
</evidence>
<dbReference type="Pfam" id="PF13439">
    <property type="entry name" value="Glyco_transf_4"/>
    <property type="match status" value="1"/>
</dbReference>
<dbReference type="EMBL" id="CCXY01000072">
    <property type="protein sequence ID" value="CEG11694.1"/>
    <property type="molecule type" value="Genomic_DNA"/>
</dbReference>
<dbReference type="PANTHER" id="PTHR46401">
    <property type="entry name" value="GLYCOSYLTRANSFERASE WBBK-RELATED"/>
    <property type="match status" value="1"/>
</dbReference>
<feature type="domain" description="Glycosyltransferase subfamily 4-like N-terminal" evidence="3">
    <location>
        <begin position="40"/>
        <end position="166"/>
    </location>
</feature>
<dbReference type="PANTHER" id="PTHR46401:SF2">
    <property type="entry name" value="GLYCOSYLTRANSFERASE WBBK-RELATED"/>
    <property type="match status" value="1"/>
</dbReference>
<sequence>MNKKMDANFITGIKADRSYGFSVYERDLYEGIKDKVNFNIISMNSLNFPVGRTLSRNLSLYFLYTIYLKLKIKNDAVKHITTQKNAFVLNVINPEKSIVTCHDIIPYIFNEFLGVRRFLFDLSVKGMRKADKIIAVSESTKRDLINYLNFPEDKIKVVYESINTDKFKPADNAREKLKEKGFDFGDGRIILYVGLDKPTKNIPELIKAFYKLKKVVTDVKLIKVGGYEWKSERIKILDLIKDLNLEKDILFFENVSGEVLPLFYSASDVFVFPSLYEGFGLPPLEAMACGCPVIASNKASIPEVVGDAGILVEPDEYNLFKSMFNLLKDKRLIKELSKKGLEQAKKFSLQKECEETLKIYEKLR</sequence>
<dbReference type="InterPro" id="IPR001296">
    <property type="entry name" value="Glyco_trans_1"/>
</dbReference>
<dbReference type="AlphaFoldDB" id="A0A098E848"/>
<protein>
    <submittedName>
        <fullName evidence="4">Mannosyltransferase</fullName>
        <ecNumber evidence="4">2.4.1.-</ecNumber>
    </submittedName>
</protein>
<reference evidence="4" key="1">
    <citation type="submission" date="2014-09" db="EMBL/GenBank/DDBJ databases">
        <authorList>
            <person name="Probst J Alexander"/>
        </authorList>
    </citation>
    <scope>NUCLEOTIDE SEQUENCE</scope>
</reference>
<dbReference type="Pfam" id="PF00534">
    <property type="entry name" value="Glycos_transf_1"/>
    <property type="match status" value="1"/>
</dbReference>
<dbReference type="FunFam" id="3.40.50.2000:FF:000119">
    <property type="entry name" value="Glycosyl transferase group 1"/>
    <property type="match status" value="1"/>
</dbReference>
<organism evidence="4">
    <name type="scientific">groundwater metagenome</name>
    <dbReference type="NCBI Taxonomy" id="717931"/>
    <lineage>
        <taxon>unclassified sequences</taxon>
        <taxon>metagenomes</taxon>
        <taxon>ecological metagenomes</taxon>
    </lineage>
</organism>
<dbReference type="SUPFAM" id="SSF53756">
    <property type="entry name" value="UDP-Glycosyltransferase/glycogen phosphorylase"/>
    <property type="match status" value="1"/>
</dbReference>
<dbReference type="CDD" id="cd03809">
    <property type="entry name" value="GT4_MtfB-like"/>
    <property type="match status" value="1"/>
</dbReference>
<dbReference type="EC" id="2.4.1.-" evidence="4"/>
<evidence type="ECO:0000313" key="4">
    <source>
        <dbReference type="EMBL" id="CEG11694.1"/>
    </source>
</evidence>
<gene>
    <name evidence="4" type="ORF">MSIBF_A1630005</name>
</gene>
<keyword evidence="4" id="KW-0328">Glycosyltransferase</keyword>
<evidence type="ECO:0000259" key="3">
    <source>
        <dbReference type="Pfam" id="PF13439"/>
    </source>
</evidence>
<dbReference type="GO" id="GO:0016757">
    <property type="term" value="F:glycosyltransferase activity"/>
    <property type="evidence" value="ECO:0007669"/>
    <property type="project" value="UniProtKB-KW"/>
</dbReference>